<organism evidence="1 2">
    <name type="scientific">Saccharicrinis carchari</name>
    <dbReference type="NCBI Taxonomy" id="1168039"/>
    <lineage>
        <taxon>Bacteria</taxon>
        <taxon>Pseudomonadati</taxon>
        <taxon>Bacteroidota</taxon>
        <taxon>Bacteroidia</taxon>
        <taxon>Marinilabiliales</taxon>
        <taxon>Marinilabiliaceae</taxon>
        <taxon>Saccharicrinis</taxon>
    </lineage>
</organism>
<evidence type="ECO:0000313" key="1">
    <source>
        <dbReference type="EMBL" id="SMO76576.1"/>
    </source>
</evidence>
<dbReference type="RefSeq" id="WP_142533917.1">
    <property type="nucleotide sequence ID" value="NZ_FXTB01000007.1"/>
</dbReference>
<proteinExistence type="predicted"/>
<dbReference type="Proteomes" id="UP000319040">
    <property type="component" value="Unassembled WGS sequence"/>
</dbReference>
<dbReference type="AlphaFoldDB" id="A0A521DY24"/>
<reference evidence="1 2" key="1">
    <citation type="submission" date="2017-05" db="EMBL/GenBank/DDBJ databases">
        <authorList>
            <person name="Varghese N."/>
            <person name="Submissions S."/>
        </authorList>
    </citation>
    <scope>NUCLEOTIDE SEQUENCE [LARGE SCALE GENOMIC DNA]</scope>
    <source>
        <strain evidence="1 2">DSM 27040</strain>
    </source>
</reference>
<protein>
    <submittedName>
        <fullName evidence="1">Uncharacterized protein</fullName>
    </submittedName>
</protein>
<accession>A0A521DY24</accession>
<dbReference type="EMBL" id="FXTB01000007">
    <property type="protein sequence ID" value="SMO76576.1"/>
    <property type="molecule type" value="Genomic_DNA"/>
</dbReference>
<keyword evidence="2" id="KW-1185">Reference proteome</keyword>
<gene>
    <name evidence="1" type="ORF">SAMN06265379_10725</name>
</gene>
<sequence>MITHQKQILQQVDHNPDLFKKELVKSLRWLQDYEQTQFKKWVCEKYYHQYPVIINQVLDEYAPMQGDDY</sequence>
<name>A0A521DY24_SACCC</name>
<dbReference type="OrthoDB" id="840060at2"/>
<evidence type="ECO:0000313" key="2">
    <source>
        <dbReference type="Proteomes" id="UP000319040"/>
    </source>
</evidence>